<dbReference type="InterPro" id="IPR001611">
    <property type="entry name" value="Leu-rich_rpt"/>
</dbReference>
<evidence type="ECO:0000256" key="2">
    <source>
        <dbReference type="ARBA" id="ARBA00004193"/>
    </source>
</evidence>
<dbReference type="InterPro" id="IPR001315">
    <property type="entry name" value="CARD"/>
</dbReference>
<evidence type="ECO:0000256" key="15">
    <source>
        <dbReference type="ARBA" id="ARBA00023288"/>
    </source>
</evidence>
<gene>
    <name evidence="20 21" type="primary">LOC116949582</name>
</gene>
<evidence type="ECO:0000259" key="18">
    <source>
        <dbReference type="PROSITE" id="PS50837"/>
    </source>
</evidence>
<keyword evidence="11" id="KW-0832">Ubl conjugation</keyword>
<keyword evidence="8" id="KW-0677">Repeat</keyword>
<evidence type="ECO:0000256" key="11">
    <source>
        <dbReference type="ARBA" id="ARBA00022843"/>
    </source>
</evidence>
<dbReference type="Gene3D" id="3.40.50.300">
    <property type="entry name" value="P-loop containing nucleotide triphosphate hydrolases"/>
    <property type="match status" value="1"/>
</dbReference>
<dbReference type="InterPro" id="IPR051261">
    <property type="entry name" value="NLR"/>
</dbReference>
<evidence type="ECO:0000256" key="10">
    <source>
        <dbReference type="ARBA" id="ARBA00022840"/>
    </source>
</evidence>
<dbReference type="PANTHER" id="PTHR24106">
    <property type="entry name" value="NACHT, LRR AND CARD DOMAINS-CONTAINING"/>
    <property type="match status" value="1"/>
</dbReference>
<dbReference type="Gene3D" id="1.10.533.10">
    <property type="entry name" value="Death Domain, Fas"/>
    <property type="match status" value="1"/>
</dbReference>
<evidence type="ECO:0000256" key="7">
    <source>
        <dbReference type="ARBA" id="ARBA00022614"/>
    </source>
</evidence>
<evidence type="ECO:0000256" key="5">
    <source>
        <dbReference type="ARBA" id="ARBA00022490"/>
    </source>
</evidence>
<evidence type="ECO:0000256" key="9">
    <source>
        <dbReference type="ARBA" id="ARBA00022741"/>
    </source>
</evidence>
<proteinExistence type="inferred from homology"/>
<evidence type="ECO:0000256" key="16">
    <source>
        <dbReference type="ARBA" id="ARBA00038296"/>
    </source>
</evidence>
<dbReference type="GO" id="GO:0042981">
    <property type="term" value="P:regulation of apoptotic process"/>
    <property type="evidence" value="ECO:0007669"/>
    <property type="project" value="InterPro"/>
</dbReference>
<dbReference type="RefSeq" id="XP_032822924.1">
    <property type="nucleotide sequence ID" value="XM_032967033.1"/>
</dbReference>
<protein>
    <submittedName>
        <fullName evidence="20 21">NLR family CARD domain-containing protein 3-like</fullName>
    </submittedName>
</protein>
<dbReference type="GO" id="GO:0005737">
    <property type="term" value="C:cytoplasm"/>
    <property type="evidence" value="ECO:0007669"/>
    <property type="project" value="UniProtKB-SubCell"/>
</dbReference>
<keyword evidence="19" id="KW-1185">Reference proteome</keyword>
<dbReference type="PROSITE" id="PS50837">
    <property type="entry name" value="NACHT"/>
    <property type="match status" value="1"/>
</dbReference>
<dbReference type="InterPro" id="IPR027417">
    <property type="entry name" value="P-loop_NTPase"/>
</dbReference>
<keyword evidence="15" id="KW-0449">Lipoprotein</keyword>
<evidence type="ECO:0000256" key="12">
    <source>
        <dbReference type="ARBA" id="ARBA00022859"/>
    </source>
</evidence>
<dbReference type="GO" id="GO:0005524">
    <property type="term" value="F:ATP binding"/>
    <property type="evidence" value="ECO:0007669"/>
    <property type="project" value="UniProtKB-KW"/>
</dbReference>
<keyword evidence="9" id="KW-0547">Nucleotide-binding</keyword>
<evidence type="ECO:0000256" key="3">
    <source>
        <dbReference type="ARBA" id="ARBA00004496"/>
    </source>
</evidence>
<keyword evidence="5" id="KW-0963">Cytoplasm</keyword>
<accession>A0AAJ7TRV6</accession>
<dbReference type="PROSITE" id="PS50209">
    <property type="entry name" value="CARD"/>
    <property type="match status" value="1"/>
</dbReference>
<evidence type="ECO:0000256" key="13">
    <source>
        <dbReference type="ARBA" id="ARBA00023136"/>
    </source>
</evidence>
<comment type="subcellular location">
    <subcellularLocation>
        <location evidence="1">Basolateral cell membrane</location>
    </subcellularLocation>
    <subcellularLocation>
        <location evidence="2">Cell membrane</location>
        <topology evidence="2">Lipid-anchor</topology>
    </subcellularLocation>
    <subcellularLocation>
        <location evidence="3">Cytoplasm</location>
    </subcellularLocation>
</comment>
<organism evidence="19 21">
    <name type="scientific">Petromyzon marinus</name>
    <name type="common">Sea lamprey</name>
    <dbReference type="NCBI Taxonomy" id="7757"/>
    <lineage>
        <taxon>Eukaryota</taxon>
        <taxon>Metazoa</taxon>
        <taxon>Chordata</taxon>
        <taxon>Craniata</taxon>
        <taxon>Vertebrata</taxon>
        <taxon>Cyclostomata</taxon>
        <taxon>Hyperoartia</taxon>
        <taxon>Petromyzontiformes</taxon>
        <taxon>Petromyzontidae</taxon>
        <taxon>Petromyzon</taxon>
    </lineage>
</organism>
<dbReference type="Pfam" id="PF05729">
    <property type="entry name" value="NACHT"/>
    <property type="match status" value="1"/>
</dbReference>
<dbReference type="SUPFAM" id="SSF47986">
    <property type="entry name" value="DEATH domain"/>
    <property type="match status" value="1"/>
</dbReference>
<dbReference type="SUPFAM" id="SSF52540">
    <property type="entry name" value="P-loop containing nucleoside triphosphate hydrolases"/>
    <property type="match status" value="1"/>
</dbReference>
<evidence type="ECO:0000313" key="19">
    <source>
        <dbReference type="Proteomes" id="UP001318040"/>
    </source>
</evidence>
<keyword evidence="14" id="KW-0564">Palmitate</keyword>
<feature type="domain" description="NACHT" evidence="18">
    <location>
        <begin position="176"/>
        <end position="313"/>
    </location>
</feature>
<dbReference type="Proteomes" id="UP001318040">
    <property type="component" value="Chromosome 37"/>
</dbReference>
<evidence type="ECO:0000256" key="8">
    <source>
        <dbReference type="ARBA" id="ARBA00022737"/>
    </source>
</evidence>
<evidence type="ECO:0000256" key="6">
    <source>
        <dbReference type="ARBA" id="ARBA00022588"/>
    </source>
</evidence>
<dbReference type="RefSeq" id="XP_032822925.1">
    <property type="nucleotide sequence ID" value="XM_032967034.1"/>
</dbReference>
<dbReference type="SUPFAM" id="SSF52047">
    <property type="entry name" value="RNI-like"/>
    <property type="match status" value="1"/>
</dbReference>
<evidence type="ECO:0000256" key="14">
    <source>
        <dbReference type="ARBA" id="ARBA00023139"/>
    </source>
</evidence>
<keyword evidence="12" id="KW-0391">Immunity</keyword>
<dbReference type="Pfam" id="PF17779">
    <property type="entry name" value="WHD_NOD2"/>
    <property type="match status" value="1"/>
</dbReference>
<dbReference type="CDD" id="cd01671">
    <property type="entry name" value="CARD"/>
    <property type="match status" value="1"/>
</dbReference>
<evidence type="ECO:0000313" key="21">
    <source>
        <dbReference type="RefSeq" id="XP_032822925.1"/>
    </source>
</evidence>
<dbReference type="InterPro" id="IPR032675">
    <property type="entry name" value="LRR_dom_sf"/>
</dbReference>
<comment type="similarity">
    <text evidence="16">Belongs to the NOD1-NOD2 family.</text>
</comment>
<dbReference type="InterPro" id="IPR041267">
    <property type="entry name" value="NLRP_HD2"/>
</dbReference>
<reference evidence="20 21" key="1">
    <citation type="submission" date="2025-04" db="UniProtKB">
        <authorList>
            <consortium name="RefSeq"/>
        </authorList>
    </citation>
    <scope>IDENTIFICATION</scope>
    <source>
        <tissue evidence="20 21">Sperm</tissue>
    </source>
</reference>
<dbReference type="SMART" id="SM00368">
    <property type="entry name" value="LRR_RI"/>
    <property type="match status" value="4"/>
</dbReference>
<feature type="domain" description="CARD" evidence="17">
    <location>
        <begin position="1"/>
        <end position="75"/>
    </location>
</feature>
<dbReference type="Pfam" id="PF17776">
    <property type="entry name" value="NLRC4_HD2"/>
    <property type="match status" value="1"/>
</dbReference>
<evidence type="ECO:0000259" key="17">
    <source>
        <dbReference type="PROSITE" id="PS50209"/>
    </source>
</evidence>
<keyword evidence="7" id="KW-0433">Leucine-rich repeat</keyword>
<dbReference type="Pfam" id="PF13516">
    <property type="entry name" value="LRR_6"/>
    <property type="match status" value="2"/>
</dbReference>
<dbReference type="Gene3D" id="3.80.10.10">
    <property type="entry name" value="Ribonuclease Inhibitor"/>
    <property type="match status" value="1"/>
</dbReference>
<keyword evidence="4" id="KW-1003">Cell membrane</keyword>
<keyword evidence="6" id="KW-0399">Innate immunity</keyword>
<evidence type="ECO:0000256" key="4">
    <source>
        <dbReference type="ARBA" id="ARBA00022475"/>
    </source>
</evidence>
<dbReference type="Pfam" id="PF00619">
    <property type="entry name" value="CARD"/>
    <property type="match status" value="1"/>
</dbReference>
<name>A0AAJ7TRV6_PETMA</name>
<keyword evidence="13" id="KW-0472">Membrane</keyword>
<dbReference type="GO" id="GO:0045087">
    <property type="term" value="P:innate immune response"/>
    <property type="evidence" value="ECO:0007669"/>
    <property type="project" value="UniProtKB-KW"/>
</dbReference>
<dbReference type="KEGG" id="pmrn:116949582"/>
<evidence type="ECO:0000256" key="1">
    <source>
        <dbReference type="ARBA" id="ARBA00004187"/>
    </source>
</evidence>
<sequence>MANVNRLRENLPGFVEALRTCVDPVLDVLLARGALVEDDVHRVRAGKVPDDKARELLARLRGRGEESCEIFLRVMDGQEYASQTARSPQRQRHRECLKKRHKVVHEYGVSGQSGKMVCSHYVPTTIVASRKVTDRPSNEVLDNIERYQSLSNEDGSFTHVLENERIFLDVAGQAPRLVLVLGIAGVGKSTFLQKIICDWADEVAFLQFHTILHFTFKLLNQEELEREMSLHDLVVKHYSHLKDELEKMLKDEQEGLLVIFDGLDESKLSLNFETTPICTDVLRPQSLPHMLVNILRGSLLENATVMVTSRPAACGTIPEDKVQLFVEILGFSNEQRKEYFLKHCGEEEKAKNVQRYINMNKPLLLMCHIPAFCWIVTHSLKDMLPQAQSDPSNGPQTMTEIYSTFLKLIISYHGTEDTRSVRVLCRDLTKYREWILNLGKVSFLGMLSQSYEFTDEFLRANGVVLSNVPSMFLREFLKQENMSCRQVFHFTHLTLQEYLAALYFVVAVLPSCRLYFGEEYGPAARMAARGRAWVGRLFNRQRHLRRQFLCAVRASQERSGKGHLDMFCRFAAGLLSERTQQLLPGLLGERSSPDAGAVAAELEVMVTHGELPPEQSINVLYCLQELRITSIVEPVKKLLHGRGKAKTLRPCDYTALAFLLQLELTTSSRQELPLWLEGCDLNHEGLRRLLPILPLYSKMCFSNNKLGEKGAEVIAEALRSEDCRIKALYITHNNVGAEGARHVAEALMVNTSLDDLRFACNKIGAEGARYIGEMLKVNTTLTNLRLRDNHMCDEGGSYIVEGLRLNTGMKEIWLYDNNFTKTTKDMLKDLKEEKADLQIYLEGF</sequence>
<evidence type="ECO:0000313" key="20">
    <source>
        <dbReference type="RefSeq" id="XP_032822924.1"/>
    </source>
</evidence>
<dbReference type="InterPro" id="IPR041075">
    <property type="entry name" value="NOD1/2_WH"/>
</dbReference>
<keyword evidence="10" id="KW-0067">ATP-binding</keyword>
<dbReference type="InterPro" id="IPR007111">
    <property type="entry name" value="NACHT_NTPase"/>
</dbReference>
<dbReference type="InterPro" id="IPR011029">
    <property type="entry name" value="DEATH-like_dom_sf"/>
</dbReference>
<dbReference type="AlphaFoldDB" id="A0AAJ7TRV6"/>
<dbReference type="GO" id="GO:0016323">
    <property type="term" value="C:basolateral plasma membrane"/>
    <property type="evidence" value="ECO:0007669"/>
    <property type="project" value="UniProtKB-SubCell"/>
</dbReference>